<keyword evidence="1" id="KW-0067">ATP-binding</keyword>
<dbReference type="AlphaFoldDB" id="A0A8H4KEC9"/>
<comment type="caution">
    <text evidence="1">The sequence shown here is derived from an EMBL/GenBank/DDBJ whole genome shotgun (WGS) entry which is preliminary data.</text>
</comment>
<name>A0A8H4KEC9_9HYPO</name>
<accession>A0A8H4KEC9</accession>
<evidence type="ECO:0000313" key="1">
    <source>
        <dbReference type="EMBL" id="KAF4449662.1"/>
    </source>
</evidence>
<gene>
    <name evidence="1" type="ORF">FALBO_16618</name>
</gene>
<organism evidence="1 2">
    <name type="scientific">Fusarium albosuccineum</name>
    <dbReference type="NCBI Taxonomy" id="1237068"/>
    <lineage>
        <taxon>Eukaryota</taxon>
        <taxon>Fungi</taxon>
        <taxon>Dikarya</taxon>
        <taxon>Ascomycota</taxon>
        <taxon>Pezizomycotina</taxon>
        <taxon>Sordariomycetes</taxon>
        <taxon>Hypocreomycetidae</taxon>
        <taxon>Hypocreales</taxon>
        <taxon>Nectriaceae</taxon>
        <taxon>Fusarium</taxon>
        <taxon>Fusarium decemcellulare species complex</taxon>
    </lineage>
</organism>
<keyword evidence="1" id="KW-0547">Nucleotide-binding</keyword>
<dbReference type="EMBL" id="JAADYS010003191">
    <property type="protein sequence ID" value="KAF4449662.1"/>
    <property type="molecule type" value="Genomic_DNA"/>
</dbReference>
<dbReference type="OrthoDB" id="5985073at2759"/>
<dbReference type="Proteomes" id="UP000554235">
    <property type="component" value="Unassembled WGS sequence"/>
</dbReference>
<evidence type="ECO:0000313" key="2">
    <source>
        <dbReference type="Proteomes" id="UP000554235"/>
    </source>
</evidence>
<proteinExistence type="predicted"/>
<reference evidence="1 2" key="1">
    <citation type="submission" date="2020-01" db="EMBL/GenBank/DDBJ databases">
        <title>Identification and distribution of gene clusters putatively required for synthesis of sphingolipid metabolism inhibitors in phylogenetically diverse species of the filamentous fungus Fusarium.</title>
        <authorList>
            <person name="Kim H.-S."/>
            <person name="Busman M."/>
            <person name="Brown D.W."/>
            <person name="Divon H."/>
            <person name="Uhlig S."/>
            <person name="Proctor R.H."/>
        </authorList>
    </citation>
    <scope>NUCLEOTIDE SEQUENCE [LARGE SCALE GENOMIC DNA]</scope>
    <source>
        <strain evidence="1 2">NRRL 20459</strain>
    </source>
</reference>
<keyword evidence="1" id="KW-0378">Hydrolase</keyword>
<protein>
    <submittedName>
        <fullName evidence="1">Atp-dependent dna helicase</fullName>
    </submittedName>
</protein>
<keyword evidence="2" id="KW-1185">Reference proteome</keyword>
<sequence length="375" mass="43082">MEKLPPEILPNIVSHIYDDISSNSGESNRRFALAPLACISRRWQHPVESHSFRDLQLTPTRLRQAETKKTADGLWNTVVVGYSRTPNQPYAPSSTVREIPEMPMVSEFTVDFDLFNLVFEPCSMNQLARKMTRLQKIDWCLSDNENRPRARQELRKNFADTLNLIARSVKFFSLRYLREAPYPHWFSPPRESIIPPGTDCDVLSQALHHFTQRDGLLEVLIHGSFDETIIWPGAQRTLPRWPTLQKLYVDFHHILPSGEWLVKSVVIPFDSRFRTERIQAITNRLLLAAGQGACHMPEMKWMGIGIDLAPVLLTDGTNRTCGRLDHVNGLEIEEEVLGAWEQAMRTRGITFDQCTFTETLNGLPDFEMCHSELGW</sequence>
<dbReference type="GO" id="GO:0004386">
    <property type="term" value="F:helicase activity"/>
    <property type="evidence" value="ECO:0007669"/>
    <property type="project" value="UniProtKB-KW"/>
</dbReference>
<keyword evidence="1" id="KW-0347">Helicase</keyword>